<comment type="caution">
    <text evidence="3">The sequence shown here is derived from an EMBL/GenBank/DDBJ whole genome shotgun (WGS) entry which is preliminary data.</text>
</comment>
<evidence type="ECO:0000259" key="2">
    <source>
        <dbReference type="Pfam" id="PF05699"/>
    </source>
</evidence>
<dbReference type="AlphaFoldDB" id="A0A8T8SDG5"/>
<feature type="non-terminal residue" evidence="3">
    <location>
        <position position="1"/>
    </location>
</feature>
<sequence length="280" mass="31579">YHASLRDDIARHLSLTASNQELDQETRTEIGKFLNAMESKLRKYRNIALRNRIILAATLIHPDNRTLFKTSYPSYRGRAETALRELLEELVDSQSAESSPALIVAQLPPIGAEPPSPCSAARARREEAAEESAASMGDEHQEDEVARYLSPKNCPWRASDLTPYKWWRDNEAMFPTIAKLARIILAIPGSSSAVERVFSQAALVSTNRRASLSAASISRLVTTRHWLLTGADELAGLSEQSLKVAHSHERLPNPEDTKRKKKEKNENEKRPTFRRRKRSE</sequence>
<dbReference type="EMBL" id="LWDF02001676">
    <property type="protein sequence ID" value="KAE8237673.1"/>
    <property type="molecule type" value="Genomic_DNA"/>
</dbReference>
<evidence type="ECO:0000313" key="4">
    <source>
        <dbReference type="Proteomes" id="UP000077521"/>
    </source>
</evidence>
<feature type="compositionally biased region" description="Basic and acidic residues" evidence="1">
    <location>
        <begin position="246"/>
        <end position="271"/>
    </location>
</feature>
<feature type="region of interest" description="Disordered" evidence="1">
    <location>
        <begin position="108"/>
        <end position="141"/>
    </location>
</feature>
<dbReference type="InterPro" id="IPR012337">
    <property type="entry name" value="RNaseH-like_sf"/>
</dbReference>
<organism evidence="3 4">
    <name type="scientific">Tilletia indica</name>
    <dbReference type="NCBI Taxonomy" id="43049"/>
    <lineage>
        <taxon>Eukaryota</taxon>
        <taxon>Fungi</taxon>
        <taxon>Dikarya</taxon>
        <taxon>Basidiomycota</taxon>
        <taxon>Ustilaginomycotina</taxon>
        <taxon>Exobasidiomycetes</taxon>
        <taxon>Tilletiales</taxon>
        <taxon>Tilletiaceae</taxon>
        <taxon>Tilletia</taxon>
    </lineage>
</organism>
<gene>
    <name evidence="3" type="ORF">A4X13_0g8675</name>
</gene>
<dbReference type="InterPro" id="IPR008906">
    <property type="entry name" value="HATC_C_dom"/>
</dbReference>
<dbReference type="Proteomes" id="UP000077521">
    <property type="component" value="Unassembled WGS sequence"/>
</dbReference>
<proteinExistence type="predicted"/>
<dbReference type="GO" id="GO:0046983">
    <property type="term" value="F:protein dimerization activity"/>
    <property type="evidence" value="ECO:0007669"/>
    <property type="project" value="InterPro"/>
</dbReference>
<feature type="domain" description="HAT C-terminal dimerisation" evidence="2">
    <location>
        <begin position="145"/>
        <end position="227"/>
    </location>
</feature>
<accession>A0A8T8SDG5</accession>
<dbReference type="PANTHER" id="PTHR23272">
    <property type="entry name" value="BED FINGER-RELATED"/>
    <property type="match status" value="1"/>
</dbReference>
<dbReference type="SUPFAM" id="SSF53098">
    <property type="entry name" value="Ribonuclease H-like"/>
    <property type="match status" value="1"/>
</dbReference>
<dbReference type="Pfam" id="PF05699">
    <property type="entry name" value="Dimer_Tnp_hAT"/>
    <property type="match status" value="1"/>
</dbReference>
<keyword evidence="4" id="KW-1185">Reference proteome</keyword>
<reference evidence="3" key="1">
    <citation type="submission" date="2016-04" db="EMBL/GenBank/DDBJ databases">
        <authorList>
            <person name="Nguyen H.D."/>
            <person name="Samba Siva P."/>
            <person name="Cullis J."/>
            <person name="Levesque C.A."/>
            <person name="Hambleton S."/>
        </authorList>
    </citation>
    <scope>NUCLEOTIDE SEQUENCE</scope>
    <source>
        <strain evidence="3">DAOMC 236416</strain>
    </source>
</reference>
<name>A0A8T8SDG5_9BASI</name>
<protein>
    <recommendedName>
        <fullName evidence="2">HAT C-terminal dimerisation domain-containing protein</fullName>
    </recommendedName>
</protein>
<evidence type="ECO:0000313" key="3">
    <source>
        <dbReference type="EMBL" id="KAE8237673.1"/>
    </source>
</evidence>
<feature type="region of interest" description="Disordered" evidence="1">
    <location>
        <begin position="242"/>
        <end position="280"/>
    </location>
</feature>
<dbReference type="PANTHER" id="PTHR23272:SF104">
    <property type="entry name" value="HAT FAMILY DIMERISATION DOMAIN CONTAINING PROTEIN, EXPRESSED"/>
    <property type="match status" value="1"/>
</dbReference>
<reference evidence="3" key="2">
    <citation type="journal article" date="2019" name="IMA Fungus">
        <title>Genome sequencing and comparison of five Tilletia species to identify candidate genes for the detection of regulated species infecting wheat.</title>
        <authorList>
            <person name="Nguyen H.D.T."/>
            <person name="Sultana T."/>
            <person name="Kesanakurti P."/>
            <person name="Hambleton S."/>
        </authorList>
    </citation>
    <scope>NUCLEOTIDE SEQUENCE</scope>
    <source>
        <strain evidence="3">DAOMC 236416</strain>
    </source>
</reference>
<evidence type="ECO:0000256" key="1">
    <source>
        <dbReference type="SAM" id="MobiDB-lite"/>
    </source>
</evidence>